<dbReference type="PANTHER" id="PTHR22538:SF0">
    <property type="entry name" value="CILIA- AND FLAGELLA-ASSOCIATED PROTEIN 74"/>
    <property type="match status" value="1"/>
</dbReference>
<feature type="compositionally biased region" description="Basic and acidic residues" evidence="1">
    <location>
        <begin position="1"/>
        <end position="19"/>
    </location>
</feature>
<protein>
    <recommendedName>
        <fullName evidence="4">Coiled-coil domain-containing protein</fullName>
    </recommendedName>
</protein>
<evidence type="ECO:0008006" key="4">
    <source>
        <dbReference type="Google" id="ProtNLM"/>
    </source>
</evidence>
<dbReference type="Proteomes" id="UP001159641">
    <property type="component" value="Unassembled WGS sequence"/>
</dbReference>
<comment type="caution">
    <text evidence="2">The sequence shown here is derived from an EMBL/GenBank/DDBJ whole genome shotgun (WGS) entry which is preliminary data.</text>
</comment>
<sequence length="318" mass="35548">MWHNEIQERQLEDARKSARAEAPAARRCLPERGASGKAERNRLLRVRPTPEPPHACDTPPAHACDPHPAHACDPPGPRLRPPPGPRLRPCPPSPSLGRLWPLLMACPPEAPTPPVRHGQLLLRAGQVDQKERGLRHQKLVEAAQKNHRKAVQFLKASLGRVRQQQREEEREARERMRRRRDAVLTLKNSISASRVGLAPPADPLRTRPPALGQAPALQGDPGSARRVLEPWAFPGEETLRKFQAWGQAKAEVAEQKAQAEKEVILAQGGDAFKHFCHQRRRQELEAQNRGCWQPGLTFWAPPNRGSVLPQSTLHPVIP</sequence>
<dbReference type="AlphaFoldDB" id="A0AB34GM20"/>
<proteinExistence type="predicted"/>
<name>A0AB34GM20_ESCRO</name>
<evidence type="ECO:0000313" key="2">
    <source>
        <dbReference type="EMBL" id="KAJ8780616.1"/>
    </source>
</evidence>
<organism evidence="2 3">
    <name type="scientific">Eschrichtius robustus</name>
    <name type="common">California gray whale</name>
    <name type="synonym">Eschrichtius gibbosus</name>
    <dbReference type="NCBI Taxonomy" id="9764"/>
    <lineage>
        <taxon>Eukaryota</taxon>
        <taxon>Metazoa</taxon>
        <taxon>Chordata</taxon>
        <taxon>Craniata</taxon>
        <taxon>Vertebrata</taxon>
        <taxon>Euteleostomi</taxon>
        <taxon>Mammalia</taxon>
        <taxon>Eutheria</taxon>
        <taxon>Laurasiatheria</taxon>
        <taxon>Artiodactyla</taxon>
        <taxon>Whippomorpha</taxon>
        <taxon>Cetacea</taxon>
        <taxon>Mysticeti</taxon>
        <taxon>Eschrichtiidae</taxon>
        <taxon>Eschrichtius</taxon>
    </lineage>
</organism>
<feature type="compositionally biased region" description="Pro residues" evidence="1">
    <location>
        <begin position="74"/>
        <end position="88"/>
    </location>
</feature>
<feature type="region of interest" description="Disordered" evidence="1">
    <location>
        <begin position="194"/>
        <end position="223"/>
    </location>
</feature>
<dbReference type="EMBL" id="JAIQCJ010002152">
    <property type="protein sequence ID" value="KAJ8780616.1"/>
    <property type="molecule type" value="Genomic_DNA"/>
</dbReference>
<accession>A0AB34GM20</accession>
<feature type="region of interest" description="Disordered" evidence="1">
    <location>
        <begin position="1"/>
        <end position="88"/>
    </location>
</feature>
<gene>
    <name evidence="2" type="ORF">J1605_000659</name>
</gene>
<dbReference type="PANTHER" id="PTHR22538">
    <property type="entry name" value="CILIA- AND FLAGELLA-ASSOCIATED PROTEIN 74"/>
    <property type="match status" value="1"/>
</dbReference>
<reference evidence="2 3" key="1">
    <citation type="submission" date="2022-11" db="EMBL/GenBank/DDBJ databases">
        <title>Whole genome sequence of Eschrichtius robustus ER-17-0199.</title>
        <authorList>
            <person name="Bruniche-Olsen A."/>
            <person name="Black A.N."/>
            <person name="Fields C.J."/>
            <person name="Walden K."/>
            <person name="Dewoody J.A."/>
        </authorList>
    </citation>
    <scope>NUCLEOTIDE SEQUENCE [LARGE SCALE GENOMIC DNA]</scope>
    <source>
        <strain evidence="2">ER-17-0199</strain>
        <tissue evidence="2">Blubber</tissue>
    </source>
</reference>
<evidence type="ECO:0000256" key="1">
    <source>
        <dbReference type="SAM" id="MobiDB-lite"/>
    </source>
</evidence>
<keyword evidence="3" id="KW-1185">Reference proteome</keyword>
<evidence type="ECO:0000313" key="3">
    <source>
        <dbReference type="Proteomes" id="UP001159641"/>
    </source>
</evidence>